<proteinExistence type="predicted"/>
<gene>
    <name evidence="1" type="ORF">NBRC3257_1491</name>
</gene>
<comment type="caution">
    <text evidence="1">The sequence shown here is derived from an EMBL/GenBank/DDBJ whole genome shotgun (WGS) entry which is preliminary data.</text>
</comment>
<dbReference type="Proteomes" id="UP000018209">
    <property type="component" value="Unassembled WGS sequence"/>
</dbReference>
<reference evidence="1 2" key="1">
    <citation type="submission" date="2013-08" db="EMBL/GenBank/DDBJ databases">
        <title>Gluconobacter thailandicus NBRC 3257 whole genome sequence.</title>
        <authorList>
            <person name="Matsutani M."/>
            <person name="Yakushi T."/>
            <person name="Matsushita K."/>
        </authorList>
    </citation>
    <scope>NUCLEOTIDE SEQUENCE [LARGE SCALE GENOMIC DNA]</scope>
    <source>
        <strain evidence="1 2">NBRC 3257</strain>
    </source>
</reference>
<keyword evidence="2" id="KW-1185">Reference proteome</keyword>
<protein>
    <submittedName>
        <fullName evidence="1">Uncharacterized protein</fullName>
    </submittedName>
</protein>
<evidence type="ECO:0000313" key="2">
    <source>
        <dbReference type="Proteomes" id="UP000018209"/>
    </source>
</evidence>
<dbReference type="EMBL" id="BASM01000017">
    <property type="protein sequence ID" value="GAD26492.1"/>
    <property type="molecule type" value="Genomic_DNA"/>
</dbReference>
<sequence>MTTTYDRCVHTFTSTIHIAVGFIFISKIEAYALEYRINS</sequence>
<evidence type="ECO:0000313" key="1">
    <source>
        <dbReference type="EMBL" id="GAD26492.1"/>
    </source>
</evidence>
<accession>A0ABQ0IWA2</accession>
<name>A0ABQ0IWA2_GLUTH</name>
<organism evidence="1 2">
    <name type="scientific">Gluconobacter thailandicus NBRC 3257</name>
    <dbReference type="NCBI Taxonomy" id="1381097"/>
    <lineage>
        <taxon>Bacteria</taxon>
        <taxon>Pseudomonadati</taxon>
        <taxon>Pseudomonadota</taxon>
        <taxon>Alphaproteobacteria</taxon>
        <taxon>Acetobacterales</taxon>
        <taxon>Acetobacteraceae</taxon>
        <taxon>Gluconobacter</taxon>
    </lineage>
</organism>